<evidence type="ECO:0000256" key="5">
    <source>
        <dbReference type="ARBA" id="ARBA00023136"/>
    </source>
</evidence>
<dbReference type="PANTHER" id="PTHR40077:SF1">
    <property type="entry name" value="MEMBRANE PROTEIN"/>
    <property type="match status" value="1"/>
</dbReference>
<keyword evidence="4 6" id="KW-1133">Transmembrane helix</keyword>
<comment type="caution">
    <text evidence="8">The sequence shown here is derived from an EMBL/GenBank/DDBJ whole genome shotgun (WGS) entry which is preliminary data.</text>
</comment>
<dbReference type="AlphaFoldDB" id="A0A2P8G3C9"/>
<evidence type="ECO:0000256" key="4">
    <source>
        <dbReference type="ARBA" id="ARBA00022989"/>
    </source>
</evidence>
<organism evidence="8 9">
    <name type="scientific">Dyadobacter jiangsuensis</name>
    <dbReference type="NCBI Taxonomy" id="1591085"/>
    <lineage>
        <taxon>Bacteria</taxon>
        <taxon>Pseudomonadati</taxon>
        <taxon>Bacteroidota</taxon>
        <taxon>Cytophagia</taxon>
        <taxon>Cytophagales</taxon>
        <taxon>Spirosomataceae</taxon>
        <taxon>Dyadobacter</taxon>
    </lineage>
</organism>
<evidence type="ECO:0000313" key="8">
    <source>
        <dbReference type="EMBL" id="PSL28492.1"/>
    </source>
</evidence>
<keyword evidence="2" id="KW-1003">Cell membrane</keyword>
<dbReference type="PANTHER" id="PTHR40077">
    <property type="entry name" value="MEMBRANE PROTEIN-RELATED"/>
    <property type="match status" value="1"/>
</dbReference>
<evidence type="ECO:0000256" key="6">
    <source>
        <dbReference type="SAM" id="Phobius"/>
    </source>
</evidence>
<feature type="transmembrane region" description="Helical" evidence="6">
    <location>
        <begin position="12"/>
        <end position="34"/>
    </location>
</feature>
<dbReference type="InterPro" id="IPR023845">
    <property type="entry name" value="DUF3817_TM"/>
</dbReference>
<feature type="domain" description="DUF3817" evidence="7">
    <location>
        <begin position="11"/>
        <end position="96"/>
    </location>
</feature>
<reference evidence="8 9" key="1">
    <citation type="submission" date="2018-03" db="EMBL/GenBank/DDBJ databases">
        <title>Genomic Encyclopedia of Archaeal and Bacterial Type Strains, Phase II (KMG-II): from individual species to whole genera.</title>
        <authorList>
            <person name="Goeker M."/>
        </authorList>
    </citation>
    <scope>NUCLEOTIDE SEQUENCE [LARGE SCALE GENOMIC DNA]</scope>
    <source>
        <strain evidence="8 9">DSM 29057</strain>
    </source>
</reference>
<keyword evidence="5 6" id="KW-0472">Membrane</keyword>
<protein>
    <submittedName>
        <fullName evidence="8">Integral membrane protein</fullName>
    </submittedName>
</protein>
<evidence type="ECO:0000256" key="2">
    <source>
        <dbReference type="ARBA" id="ARBA00022475"/>
    </source>
</evidence>
<name>A0A2P8G3C9_9BACT</name>
<dbReference type="GO" id="GO:0005886">
    <property type="term" value="C:plasma membrane"/>
    <property type="evidence" value="ECO:0007669"/>
    <property type="project" value="UniProtKB-SubCell"/>
</dbReference>
<dbReference type="NCBIfam" id="TIGR03954">
    <property type="entry name" value="integ_memb_HG"/>
    <property type="match status" value="1"/>
</dbReference>
<gene>
    <name evidence="8" type="ORF">CLV60_10695</name>
</gene>
<comment type="subcellular location">
    <subcellularLocation>
        <location evidence="1">Cell membrane</location>
        <topology evidence="1">Multi-pass membrane protein</topology>
    </subcellularLocation>
</comment>
<keyword evidence="3 6" id="KW-0812">Transmembrane</keyword>
<dbReference type="Proteomes" id="UP000241964">
    <property type="component" value="Unassembled WGS sequence"/>
</dbReference>
<evidence type="ECO:0000256" key="3">
    <source>
        <dbReference type="ARBA" id="ARBA00022692"/>
    </source>
</evidence>
<evidence type="ECO:0000259" key="7">
    <source>
        <dbReference type="Pfam" id="PF12823"/>
    </source>
</evidence>
<dbReference type="EMBL" id="PYAS01000006">
    <property type="protein sequence ID" value="PSL28492.1"/>
    <property type="molecule type" value="Genomic_DNA"/>
</dbReference>
<keyword evidence="9" id="KW-1185">Reference proteome</keyword>
<dbReference type="OrthoDB" id="1121311at2"/>
<evidence type="ECO:0000313" key="9">
    <source>
        <dbReference type="Proteomes" id="UP000241964"/>
    </source>
</evidence>
<sequence length="99" mass="11025">MVSELIKSALGRLRIIAFLEGISFIVLLGVAMPLKYFAGIPQAVRIVGMAHGVLFILFVLLLIQVATEKSWSFKKSALSFLSSLVPFGTFYADSRWFRN</sequence>
<dbReference type="RefSeq" id="WP_106595953.1">
    <property type="nucleotide sequence ID" value="NZ_PYAS01000006.1"/>
</dbReference>
<evidence type="ECO:0000256" key="1">
    <source>
        <dbReference type="ARBA" id="ARBA00004651"/>
    </source>
</evidence>
<dbReference type="Pfam" id="PF12823">
    <property type="entry name" value="DUF3817"/>
    <property type="match status" value="1"/>
</dbReference>
<proteinExistence type="predicted"/>
<feature type="transmembrane region" description="Helical" evidence="6">
    <location>
        <begin position="46"/>
        <end position="66"/>
    </location>
</feature>
<accession>A0A2P8G3C9</accession>